<evidence type="ECO:0000256" key="4">
    <source>
        <dbReference type="ARBA" id="ARBA00023136"/>
    </source>
</evidence>
<evidence type="ECO:0000256" key="6">
    <source>
        <dbReference type="SAM" id="Phobius"/>
    </source>
</evidence>
<sequence>MGVHLRRGVLDGVPQGRRPRGGDPAGQGGDGGGVGGGVPAAAARGPVVTAGEPADPAADPAVVDPATADPAAEDPATADPAAADPRGRPARRPHRPPVRRAWFLATGEYRAYALREASSVVVGLFVLNLVTGLVAAHRGVDAFTRWVGLQRSPAVVVLTVVALVMAVVHATTWFRATPAVIRVRRGRRHLHPRWVVLVHYLLLAAFAVVVVLWLGRP</sequence>
<reference evidence="7 8" key="1">
    <citation type="submission" date="2019-05" db="EMBL/GenBank/DDBJ databases">
        <title>Genome sequence of Cellulomonas hominis strain CS1.</title>
        <authorList>
            <person name="Belmont J."/>
            <person name="Maclea K.S."/>
        </authorList>
    </citation>
    <scope>NUCLEOTIDE SEQUENCE [LARGE SCALE GENOMIC DNA]</scope>
    <source>
        <strain evidence="7 8">CS1</strain>
    </source>
</reference>
<gene>
    <name evidence="7" type="ORF">FA014_10760</name>
</gene>
<name>A0A7Z8JZE8_9CELL</name>
<evidence type="ECO:0000313" key="7">
    <source>
        <dbReference type="EMBL" id="TKR23534.1"/>
    </source>
</evidence>
<feature type="transmembrane region" description="Helical" evidence="6">
    <location>
        <begin position="194"/>
        <end position="214"/>
    </location>
</feature>
<keyword evidence="3 6" id="KW-1133">Transmembrane helix</keyword>
<keyword evidence="1" id="KW-1003">Cell membrane</keyword>
<dbReference type="InterPro" id="IPR003510">
    <property type="entry name" value="Fumarate_red_C"/>
</dbReference>
<evidence type="ECO:0000256" key="1">
    <source>
        <dbReference type="ARBA" id="ARBA00022475"/>
    </source>
</evidence>
<protein>
    <recommendedName>
        <fullName evidence="9">Fumarate reductase subunit C</fullName>
    </recommendedName>
</protein>
<evidence type="ECO:0008006" key="9">
    <source>
        <dbReference type="Google" id="ProtNLM"/>
    </source>
</evidence>
<feature type="compositionally biased region" description="Gly residues" evidence="5">
    <location>
        <begin position="23"/>
        <end position="38"/>
    </location>
</feature>
<feature type="transmembrane region" description="Helical" evidence="6">
    <location>
        <begin position="120"/>
        <end position="140"/>
    </location>
</feature>
<evidence type="ECO:0000256" key="3">
    <source>
        <dbReference type="ARBA" id="ARBA00022989"/>
    </source>
</evidence>
<dbReference type="OrthoDB" id="5149990at2"/>
<dbReference type="Proteomes" id="UP000308121">
    <property type="component" value="Unassembled WGS sequence"/>
</dbReference>
<comment type="caution">
    <text evidence="7">The sequence shown here is derived from an EMBL/GenBank/DDBJ whole genome shotgun (WGS) entry which is preliminary data.</text>
</comment>
<keyword evidence="2 6" id="KW-0812">Transmembrane</keyword>
<keyword evidence="4 6" id="KW-0472">Membrane</keyword>
<evidence type="ECO:0000313" key="8">
    <source>
        <dbReference type="Proteomes" id="UP000308121"/>
    </source>
</evidence>
<dbReference type="GO" id="GO:0016020">
    <property type="term" value="C:membrane"/>
    <property type="evidence" value="ECO:0007669"/>
    <property type="project" value="InterPro"/>
</dbReference>
<dbReference type="Pfam" id="PF02300">
    <property type="entry name" value="Fumarate_red_C"/>
    <property type="match status" value="1"/>
</dbReference>
<organism evidence="7 8">
    <name type="scientific">Cellulomonas hominis</name>
    <dbReference type="NCBI Taxonomy" id="156981"/>
    <lineage>
        <taxon>Bacteria</taxon>
        <taxon>Bacillati</taxon>
        <taxon>Actinomycetota</taxon>
        <taxon>Actinomycetes</taxon>
        <taxon>Micrococcales</taxon>
        <taxon>Cellulomonadaceae</taxon>
        <taxon>Cellulomonas</taxon>
    </lineage>
</organism>
<feature type="compositionally biased region" description="Low complexity" evidence="5">
    <location>
        <begin position="39"/>
        <end position="84"/>
    </location>
</feature>
<accession>A0A7Z8JZE8</accession>
<feature type="region of interest" description="Disordered" evidence="5">
    <location>
        <begin position="1"/>
        <end position="95"/>
    </location>
</feature>
<proteinExistence type="predicted"/>
<dbReference type="Gene3D" id="1.20.1300.10">
    <property type="entry name" value="Fumarate reductase/succinate dehydrogenase, transmembrane subunit"/>
    <property type="match status" value="1"/>
</dbReference>
<evidence type="ECO:0000256" key="5">
    <source>
        <dbReference type="SAM" id="MobiDB-lite"/>
    </source>
</evidence>
<dbReference type="InterPro" id="IPR034804">
    <property type="entry name" value="SQR/QFR_C/D"/>
</dbReference>
<dbReference type="EMBL" id="SZYE01000077">
    <property type="protein sequence ID" value="TKR23534.1"/>
    <property type="molecule type" value="Genomic_DNA"/>
</dbReference>
<dbReference type="SUPFAM" id="SSF81343">
    <property type="entry name" value="Fumarate reductase respiratory complex transmembrane subunits"/>
    <property type="match status" value="1"/>
</dbReference>
<dbReference type="AlphaFoldDB" id="A0A7Z8JZE8"/>
<evidence type="ECO:0000256" key="2">
    <source>
        <dbReference type="ARBA" id="ARBA00022692"/>
    </source>
</evidence>
<feature type="transmembrane region" description="Helical" evidence="6">
    <location>
        <begin position="152"/>
        <end position="174"/>
    </location>
</feature>